<gene>
    <name evidence="6 7" type="primary">secB</name>
    <name evidence="7" type="ORF">IC614_04900</name>
</gene>
<comment type="function">
    <text evidence="6">One of the proteins required for the normal export of preproteins out of the cell cytoplasm. It is a molecular chaperone that binds to a subset of precursor proteins, maintaining them in a translocation-competent state. It also specifically binds to its receptor SecA.</text>
</comment>
<dbReference type="Pfam" id="PF02556">
    <property type="entry name" value="SecB"/>
    <property type="match status" value="1"/>
</dbReference>
<dbReference type="AlphaFoldDB" id="A0A7T2GLU9"/>
<evidence type="ECO:0000256" key="3">
    <source>
        <dbReference type="ARBA" id="ARBA00022927"/>
    </source>
</evidence>
<evidence type="ECO:0000313" key="7">
    <source>
        <dbReference type="EMBL" id="QPQ55923.1"/>
    </source>
</evidence>
<evidence type="ECO:0000256" key="4">
    <source>
        <dbReference type="ARBA" id="ARBA00023010"/>
    </source>
</evidence>
<dbReference type="SUPFAM" id="SSF54611">
    <property type="entry name" value="SecB-like"/>
    <property type="match status" value="1"/>
</dbReference>
<evidence type="ECO:0000256" key="1">
    <source>
        <dbReference type="ARBA" id="ARBA00009990"/>
    </source>
</evidence>
<keyword evidence="6" id="KW-0963">Cytoplasm</keyword>
<comment type="subunit">
    <text evidence="6">Homotetramer, a dimer of dimers. One homotetramer interacts with 1 SecA dimer.</text>
</comment>
<evidence type="ECO:0000256" key="5">
    <source>
        <dbReference type="ARBA" id="ARBA00023186"/>
    </source>
</evidence>
<name>A0A7T2GLU9_9SPHN</name>
<dbReference type="NCBIfam" id="NF004392">
    <property type="entry name" value="PRK05751.1-3"/>
    <property type="match status" value="1"/>
</dbReference>
<dbReference type="GO" id="GO:0051082">
    <property type="term" value="F:unfolded protein binding"/>
    <property type="evidence" value="ECO:0007669"/>
    <property type="project" value="InterPro"/>
</dbReference>
<comment type="subcellular location">
    <subcellularLocation>
        <location evidence="6">Cytoplasm</location>
    </subcellularLocation>
</comment>
<evidence type="ECO:0000313" key="8">
    <source>
        <dbReference type="Proteomes" id="UP000594873"/>
    </source>
</evidence>
<protein>
    <recommendedName>
        <fullName evidence="6">Protein-export protein SecB</fullName>
    </recommendedName>
</protein>
<keyword evidence="4 6" id="KW-0811">Translocation</keyword>
<evidence type="ECO:0000256" key="6">
    <source>
        <dbReference type="HAMAP-Rule" id="MF_00821"/>
    </source>
</evidence>
<keyword evidence="8" id="KW-1185">Reference proteome</keyword>
<dbReference type="NCBIfam" id="TIGR00809">
    <property type="entry name" value="secB"/>
    <property type="match status" value="1"/>
</dbReference>
<accession>A0A7T2GLU9</accession>
<sequence length="173" mass="18491">MAEELGATDGNEQAVNGNDTSPAIAILSQYVKDLSFENPNAPAVYQWQGQPQIDVQFNIGSQKLGDDVYEVGLKIDVVAKHDNGTAFAVDLLYSGLFGLRNIPEEQLQPFLLAEAPRLLFPFARQIVAESVQNGAFPPLMLDPIDFGALYMQQAAQAQAAGGGAQAPEITGQA</sequence>
<dbReference type="HAMAP" id="MF_00821">
    <property type="entry name" value="SecB"/>
    <property type="match status" value="1"/>
</dbReference>
<dbReference type="InterPro" id="IPR035958">
    <property type="entry name" value="SecB-like_sf"/>
</dbReference>
<dbReference type="PANTHER" id="PTHR36918:SF1">
    <property type="entry name" value="PROTEIN-EXPORT PROTEIN SECB"/>
    <property type="match status" value="1"/>
</dbReference>
<dbReference type="Gene3D" id="3.10.420.10">
    <property type="entry name" value="SecB-like"/>
    <property type="match status" value="1"/>
</dbReference>
<dbReference type="EMBL" id="CP065592">
    <property type="protein sequence ID" value="QPQ55923.1"/>
    <property type="molecule type" value="Genomic_DNA"/>
</dbReference>
<organism evidence="7 8">
    <name type="scientific">Allosphingosinicella flava</name>
    <dbReference type="NCBI Taxonomy" id="2771430"/>
    <lineage>
        <taxon>Bacteria</taxon>
        <taxon>Pseudomonadati</taxon>
        <taxon>Pseudomonadota</taxon>
        <taxon>Alphaproteobacteria</taxon>
        <taxon>Sphingomonadales</taxon>
        <taxon>Sphingomonadaceae</taxon>
        <taxon>Allosphingosinicella</taxon>
    </lineage>
</organism>
<dbReference type="GO" id="GO:0015031">
    <property type="term" value="P:protein transport"/>
    <property type="evidence" value="ECO:0007669"/>
    <property type="project" value="UniProtKB-UniRule"/>
</dbReference>
<keyword evidence="3 6" id="KW-0653">Protein transport</keyword>
<dbReference type="KEGG" id="sflv:IC614_04900"/>
<dbReference type="PANTHER" id="PTHR36918">
    <property type="match status" value="1"/>
</dbReference>
<reference evidence="7 8" key="1">
    <citation type="submission" date="2020-11" db="EMBL/GenBank/DDBJ databases">
        <title>Genome seq and assembly of Sphingosinicella sp.</title>
        <authorList>
            <person name="Chhetri G."/>
        </authorList>
    </citation>
    <scope>NUCLEOTIDE SEQUENCE [LARGE SCALE GENOMIC DNA]</scope>
    <source>
        <strain evidence="7 8">UDD2</strain>
    </source>
</reference>
<dbReference type="InterPro" id="IPR003708">
    <property type="entry name" value="SecB"/>
</dbReference>
<dbReference type="GO" id="GO:0006457">
    <property type="term" value="P:protein folding"/>
    <property type="evidence" value="ECO:0007669"/>
    <property type="project" value="UniProtKB-UniRule"/>
</dbReference>
<keyword evidence="2 6" id="KW-0813">Transport</keyword>
<keyword evidence="5 6" id="KW-0143">Chaperone</keyword>
<comment type="similarity">
    <text evidence="1 6">Belongs to the SecB family.</text>
</comment>
<evidence type="ECO:0000256" key="2">
    <source>
        <dbReference type="ARBA" id="ARBA00022448"/>
    </source>
</evidence>
<dbReference type="Proteomes" id="UP000594873">
    <property type="component" value="Chromosome"/>
</dbReference>
<dbReference type="RefSeq" id="WP_200972784.1">
    <property type="nucleotide sequence ID" value="NZ_CP065592.1"/>
</dbReference>
<dbReference type="GO" id="GO:0005737">
    <property type="term" value="C:cytoplasm"/>
    <property type="evidence" value="ECO:0007669"/>
    <property type="project" value="UniProtKB-SubCell"/>
</dbReference>
<proteinExistence type="inferred from homology"/>
<dbReference type="GO" id="GO:0051262">
    <property type="term" value="P:protein tetramerization"/>
    <property type="evidence" value="ECO:0007669"/>
    <property type="project" value="InterPro"/>
</dbReference>
<dbReference type="PRINTS" id="PR01594">
    <property type="entry name" value="SECBCHAPRONE"/>
</dbReference>